<dbReference type="InterPro" id="IPR021131">
    <property type="entry name" value="Ribosomal_uL15/eL18"/>
</dbReference>
<dbReference type="FunFam" id="3.100.10.10:FF:000024">
    <property type="entry name" value="RPL27A isoform 10"/>
    <property type="match status" value="1"/>
</dbReference>
<keyword evidence="4" id="KW-0379">Hydroxylation</keyword>
<keyword evidence="3 7" id="KW-0687">Ribonucleoprotein</keyword>
<evidence type="ECO:0000313" key="11">
    <source>
        <dbReference type="Proteomes" id="UP001177744"/>
    </source>
</evidence>
<protein>
    <recommendedName>
        <fullName evidence="5">Large ribosomal subunit protein uL15</fullName>
    </recommendedName>
    <alternativeName>
        <fullName evidence="6">60S ribosomal protein L27a</fullName>
    </alternativeName>
</protein>
<dbReference type="HAMAP" id="MF_01341">
    <property type="entry name" value="Ribosomal_uL15"/>
    <property type="match status" value="1"/>
</dbReference>
<sequence length="372" mass="40661">MEWGREFGQDGLPWDCSGLQKPNHQSSNHLGTSSAGPIGTSQGPGDQSLPKPSAGSCLDVAHLLPGLSQLLCEAWSQARFLHGPLTSVTSQRIQRRGQRYVGQAWVPAPLRGASSHSGSSATDMPSRRRKTRKLRGHVSHGHGHGRIGKHRKHPGGGGNAGGLHHHRINFDKYHPGYFGKVGVRHYHLKGNQSFCPTVNLDELWALVSEQTGKCCQEQDWSCSYHGCGAIGYYRVLGKGKLPEQPVIVKAKFFSRRAEENMKGAGGACVLETYVPVVLRLEISQSEPGAKSQRVSPVQASHPPGRSIPACVLPRDPERLGDCCGYSGSFFIPDEFLESSFKLFRFPILAITRKLKLLFAWTWAVCCGDFAPP</sequence>
<dbReference type="Proteomes" id="UP001177744">
    <property type="component" value="Unassembled WGS sequence"/>
</dbReference>
<dbReference type="GO" id="GO:0003735">
    <property type="term" value="F:structural constituent of ribosome"/>
    <property type="evidence" value="ECO:0007669"/>
    <property type="project" value="InterPro"/>
</dbReference>
<evidence type="ECO:0000256" key="3">
    <source>
        <dbReference type="ARBA" id="ARBA00023274"/>
    </source>
</evidence>
<organism evidence="10 11">
    <name type="scientific">Cnephaeus nilssonii</name>
    <name type="common">Northern bat</name>
    <name type="synonym">Eptesicus nilssonii</name>
    <dbReference type="NCBI Taxonomy" id="3371016"/>
    <lineage>
        <taxon>Eukaryota</taxon>
        <taxon>Metazoa</taxon>
        <taxon>Chordata</taxon>
        <taxon>Craniata</taxon>
        <taxon>Vertebrata</taxon>
        <taxon>Euteleostomi</taxon>
        <taxon>Mammalia</taxon>
        <taxon>Eutheria</taxon>
        <taxon>Laurasiatheria</taxon>
        <taxon>Chiroptera</taxon>
        <taxon>Yangochiroptera</taxon>
        <taxon>Vespertilionidae</taxon>
        <taxon>Cnephaeus</taxon>
    </lineage>
</organism>
<evidence type="ECO:0000256" key="8">
    <source>
        <dbReference type="SAM" id="MobiDB-lite"/>
    </source>
</evidence>
<comment type="similarity">
    <text evidence="1 7">Belongs to the universal ribosomal protein uL15 family.</text>
</comment>
<evidence type="ECO:0000256" key="4">
    <source>
        <dbReference type="ARBA" id="ARBA00023278"/>
    </source>
</evidence>
<gene>
    <name evidence="10" type="ORF">QTO34_004493</name>
</gene>
<name>A0AA40LIK6_CNENI</name>
<dbReference type="PANTHER" id="PTHR11721:SF31">
    <property type="entry name" value="RIBOSOMAL PROTEIN L18E_L15P DOMAIN-CONTAINING PROTEIN"/>
    <property type="match status" value="1"/>
</dbReference>
<reference evidence="10" key="1">
    <citation type="submission" date="2023-06" db="EMBL/GenBank/DDBJ databases">
        <title>Reference genome for the Northern bat (Eptesicus nilssonii), a most northern bat species.</title>
        <authorList>
            <person name="Laine V.N."/>
            <person name="Pulliainen A.T."/>
            <person name="Lilley T.M."/>
        </authorList>
    </citation>
    <scope>NUCLEOTIDE SEQUENCE</scope>
    <source>
        <strain evidence="10">BLF_Eptnil</strain>
        <tissue evidence="10">Kidney</tissue>
    </source>
</reference>
<keyword evidence="11" id="KW-1185">Reference proteome</keyword>
<dbReference type="SUPFAM" id="SSF52080">
    <property type="entry name" value="Ribosomal proteins L15p and L18e"/>
    <property type="match status" value="1"/>
</dbReference>
<feature type="region of interest" description="Disordered" evidence="8">
    <location>
        <begin position="14"/>
        <end position="53"/>
    </location>
</feature>
<dbReference type="AlphaFoldDB" id="A0AA40LIK6"/>
<dbReference type="InterPro" id="IPR036227">
    <property type="entry name" value="Ribosomal_uL15/eL18_sf"/>
</dbReference>
<evidence type="ECO:0000256" key="7">
    <source>
        <dbReference type="RuleBase" id="RU003888"/>
    </source>
</evidence>
<evidence type="ECO:0000256" key="2">
    <source>
        <dbReference type="ARBA" id="ARBA00022980"/>
    </source>
</evidence>
<dbReference type="InterPro" id="IPR030878">
    <property type="entry name" value="Ribosomal_uL15"/>
</dbReference>
<proteinExistence type="inferred from homology"/>
<dbReference type="InterPro" id="IPR001196">
    <property type="entry name" value="Ribosomal_uL15_CS"/>
</dbReference>
<dbReference type="PANTHER" id="PTHR11721">
    <property type="entry name" value="60S RIBOSOMAL PROTEIN L27A"/>
    <property type="match status" value="1"/>
</dbReference>
<dbReference type="EMBL" id="JAULJE010000014">
    <property type="protein sequence ID" value="KAK1334921.1"/>
    <property type="molecule type" value="Genomic_DNA"/>
</dbReference>
<feature type="compositionally biased region" description="Polar residues" evidence="8">
    <location>
        <begin position="20"/>
        <end position="45"/>
    </location>
</feature>
<evidence type="ECO:0000256" key="6">
    <source>
        <dbReference type="ARBA" id="ARBA00035527"/>
    </source>
</evidence>
<evidence type="ECO:0000259" key="9">
    <source>
        <dbReference type="Pfam" id="PF00828"/>
    </source>
</evidence>
<keyword evidence="2 7" id="KW-0689">Ribosomal protein</keyword>
<feature type="domain" description="Large ribosomal subunit protein uL15/eL18" evidence="9">
    <location>
        <begin position="197"/>
        <end position="269"/>
    </location>
</feature>
<evidence type="ECO:0000313" key="10">
    <source>
        <dbReference type="EMBL" id="KAK1334921.1"/>
    </source>
</evidence>
<dbReference type="Pfam" id="PF00828">
    <property type="entry name" value="Ribosomal_L27A"/>
    <property type="match status" value="1"/>
</dbReference>
<dbReference type="PROSITE" id="PS00475">
    <property type="entry name" value="RIBOSOMAL_L15"/>
    <property type="match status" value="1"/>
</dbReference>
<dbReference type="Gene3D" id="3.100.10.10">
    <property type="match status" value="1"/>
</dbReference>
<comment type="caution">
    <text evidence="10">The sequence shown here is derived from an EMBL/GenBank/DDBJ whole genome shotgun (WGS) entry which is preliminary data.</text>
</comment>
<dbReference type="GO" id="GO:0022625">
    <property type="term" value="C:cytosolic large ribosomal subunit"/>
    <property type="evidence" value="ECO:0007669"/>
    <property type="project" value="TreeGrafter"/>
</dbReference>
<evidence type="ECO:0000256" key="5">
    <source>
        <dbReference type="ARBA" id="ARBA00035200"/>
    </source>
</evidence>
<accession>A0AA40LIK6</accession>
<dbReference type="GO" id="GO:0006412">
    <property type="term" value="P:translation"/>
    <property type="evidence" value="ECO:0007669"/>
    <property type="project" value="InterPro"/>
</dbReference>
<feature type="region of interest" description="Disordered" evidence="8">
    <location>
        <begin position="134"/>
        <end position="161"/>
    </location>
</feature>
<feature type="compositionally biased region" description="Basic residues" evidence="8">
    <location>
        <begin position="134"/>
        <end position="154"/>
    </location>
</feature>
<evidence type="ECO:0000256" key="1">
    <source>
        <dbReference type="ARBA" id="ARBA00007320"/>
    </source>
</evidence>